<dbReference type="SUPFAM" id="SSF51306">
    <property type="entry name" value="LexA/Signal peptidase"/>
    <property type="match status" value="1"/>
</dbReference>
<accession>A0A415FA60</accession>
<evidence type="ECO:0000313" key="2">
    <source>
        <dbReference type="EMBL" id="RHK13186.1"/>
    </source>
</evidence>
<reference evidence="2 3" key="1">
    <citation type="submission" date="2018-08" db="EMBL/GenBank/DDBJ databases">
        <title>A genome reference for cultivated species of the human gut microbiota.</title>
        <authorList>
            <person name="Zou Y."/>
            <person name="Xue W."/>
            <person name="Luo G."/>
        </authorList>
    </citation>
    <scope>NUCLEOTIDE SEQUENCE [LARGE SCALE GENOMIC DNA]</scope>
    <source>
        <strain evidence="2 3">AF46-2NS</strain>
    </source>
</reference>
<dbReference type="Gene3D" id="2.10.109.10">
    <property type="entry name" value="Umud Fragment, subunit A"/>
    <property type="match status" value="1"/>
</dbReference>
<evidence type="ECO:0000259" key="1">
    <source>
        <dbReference type="Pfam" id="PF00717"/>
    </source>
</evidence>
<evidence type="ECO:0000313" key="3">
    <source>
        <dbReference type="Proteomes" id="UP000286211"/>
    </source>
</evidence>
<organism evidence="2 3">
    <name type="scientific">Segatella copri</name>
    <dbReference type="NCBI Taxonomy" id="165179"/>
    <lineage>
        <taxon>Bacteria</taxon>
        <taxon>Pseudomonadati</taxon>
        <taxon>Bacteroidota</taxon>
        <taxon>Bacteroidia</taxon>
        <taxon>Bacteroidales</taxon>
        <taxon>Prevotellaceae</taxon>
        <taxon>Segatella</taxon>
    </lineage>
</organism>
<protein>
    <submittedName>
        <fullName evidence="2">S24 family peptidase</fullName>
    </submittedName>
</protein>
<feature type="domain" description="Peptidase S24/S26A/S26B/S26C" evidence="1">
    <location>
        <begin position="250"/>
        <end position="379"/>
    </location>
</feature>
<dbReference type="CDD" id="cd06529">
    <property type="entry name" value="S24_LexA-like"/>
    <property type="match status" value="1"/>
</dbReference>
<dbReference type="Proteomes" id="UP000286211">
    <property type="component" value="Unassembled WGS sequence"/>
</dbReference>
<dbReference type="Pfam" id="PF00717">
    <property type="entry name" value="Peptidase_S24"/>
    <property type="match status" value="1"/>
</dbReference>
<dbReference type="AlphaFoldDB" id="A0A415FA60"/>
<dbReference type="InterPro" id="IPR036286">
    <property type="entry name" value="LexA/Signal_pep-like_sf"/>
</dbReference>
<gene>
    <name evidence="2" type="ORF">DW079_00490</name>
</gene>
<name>A0A415FA60_9BACT</name>
<dbReference type="InterPro" id="IPR015927">
    <property type="entry name" value="Peptidase_S24_S26A/B/C"/>
</dbReference>
<dbReference type="EMBL" id="QRNB01000001">
    <property type="protein sequence ID" value="RHK13186.1"/>
    <property type="molecule type" value="Genomic_DNA"/>
</dbReference>
<proteinExistence type="predicted"/>
<sequence>MNKLIDDFFDKGYESRINEAMFDYNYSFPEEEVENYVLSLLATPYSQFIDYVASTYCVKSIGSSEIPQISNYEASTLGVCKILNDHNDPGMDCLQLGVQLFTDGKERKDGAYFKFGENHVKGASFHGLTQCCGKKWFLTCLGHIYPRIDEEMRQYLSARTLLRNPFFHIVLAEATKHDVNIRFFMPELSESTQKRRSSSCLHFLNVILKQCEIEKVPMHRIFYEPNSKPEPKLVIKPDVSKSSQYKSYLPLYSIRAACGAFNHDDTNEIEGWVNVKKFEITPNKEMFIVHAEGASMEPRIHDGDLCVFTYTNSTENGEIMLIESNNVFCQHVIKEFHYTPTLFPEYPEDNNVILHSLNPIFEDIVLTATDNPRIVGKLIKVIHTHE</sequence>
<dbReference type="InterPro" id="IPR039418">
    <property type="entry name" value="LexA-like"/>
</dbReference>
<comment type="caution">
    <text evidence="2">The sequence shown here is derived from an EMBL/GenBank/DDBJ whole genome shotgun (WGS) entry which is preliminary data.</text>
</comment>